<dbReference type="CDD" id="cd12148">
    <property type="entry name" value="fungal_TF_MHR"/>
    <property type="match status" value="1"/>
</dbReference>
<feature type="region of interest" description="Disordered" evidence="3">
    <location>
        <begin position="81"/>
        <end position="139"/>
    </location>
</feature>
<dbReference type="EMBL" id="CP019476">
    <property type="protein sequence ID" value="UQC83854.1"/>
    <property type="molecule type" value="Genomic_DNA"/>
</dbReference>
<dbReference type="GO" id="GO:0003677">
    <property type="term" value="F:DNA binding"/>
    <property type="evidence" value="ECO:0007669"/>
    <property type="project" value="InterPro"/>
</dbReference>
<dbReference type="KEGG" id="clup:CLUP02_09350"/>
<dbReference type="CDD" id="cd00067">
    <property type="entry name" value="GAL4"/>
    <property type="match status" value="1"/>
</dbReference>
<organism evidence="5 6">
    <name type="scientific">Colletotrichum lupini</name>
    <dbReference type="NCBI Taxonomy" id="145971"/>
    <lineage>
        <taxon>Eukaryota</taxon>
        <taxon>Fungi</taxon>
        <taxon>Dikarya</taxon>
        <taxon>Ascomycota</taxon>
        <taxon>Pezizomycotina</taxon>
        <taxon>Sordariomycetes</taxon>
        <taxon>Hypocreomycetidae</taxon>
        <taxon>Glomerellales</taxon>
        <taxon>Glomerellaceae</taxon>
        <taxon>Colletotrichum</taxon>
        <taxon>Colletotrichum acutatum species complex</taxon>
    </lineage>
</organism>
<dbReference type="Pfam" id="PF04082">
    <property type="entry name" value="Fungal_trans"/>
    <property type="match status" value="1"/>
</dbReference>
<dbReference type="RefSeq" id="XP_049145473.1">
    <property type="nucleotide sequence ID" value="XM_049288329.1"/>
</dbReference>
<dbReference type="InterPro" id="IPR036864">
    <property type="entry name" value="Zn2-C6_fun-type_DNA-bd_sf"/>
</dbReference>
<evidence type="ECO:0000256" key="3">
    <source>
        <dbReference type="SAM" id="MobiDB-lite"/>
    </source>
</evidence>
<name>A0A9Q8SUM1_9PEZI</name>
<feature type="domain" description="Zn(2)-C6 fungal-type" evidence="4">
    <location>
        <begin position="148"/>
        <end position="178"/>
    </location>
</feature>
<proteinExistence type="predicted"/>
<evidence type="ECO:0000313" key="5">
    <source>
        <dbReference type="EMBL" id="UQC83854.1"/>
    </source>
</evidence>
<dbReference type="SMART" id="SM00066">
    <property type="entry name" value="GAL4"/>
    <property type="match status" value="1"/>
</dbReference>
<dbReference type="GO" id="GO:0008270">
    <property type="term" value="F:zinc ion binding"/>
    <property type="evidence" value="ECO:0007669"/>
    <property type="project" value="InterPro"/>
</dbReference>
<dbReference type="SUPFAM" id="SSF57701">
    <property type="entry name" value="Zn2/Cys6 DNA-binding domain"/>
    <property type="match status" value="1"/>
</dbReference>
<dbReference type="GO" id="GO:0000981">
    <property type="term" value="F:DNA-binding transcription factor activity, RNA polymerase II-specific"/>
    <property type="evidence" value="ECO:0007669"/>
    <property type="project" value="InterPro"/>
</dbReference>
<dbReference type="Gene3D" id="4.10.240.10">
    <property type="entry name" value="Zn(2)-C6 fungal-type DNA-binding domain"/>
    <property type="match status" value="1"/>
</dbReference>
<dbReference type="AlphaFoldDB" id="A0A9Q8SUM1"/>
<feature type="compositionally biased region" description="Basic and acidic residues" evidence="3">
    <location>
        <begin position="837"/>
        <end position="869"/>
    </location>
</feature>
<dbReference type="Pfam" id="PF00172">
    <property type="entry name" value="Zn_clus"/>
    <property type="match status" value="1"/>
</dbReference>
<protein>
    <recommendedName>
        <fullName evidence="4">Zn(2)-C6 fungal-type domain-containing protein</fullName>
    </recommendedName>
</protein>
<feature type="region of interest" description="Disordered" evidence="3">
    <location>
        <begin position="1"/>
        <end position="59"/>
    </location>
</feature>
<dbReference type="Proteomes" id="UP000830671">
    <property type="component" value="Chromosome 4"/>
</dbReference>
<sequence>MGTRIEEGTWGADVVIDGPLFPPSLGSPLGGPESGTSTTPSGKHPYPKVLSPDHPPLTRIPTGLKLTHTIMRVPDLISNDNAISQRTRQRRTSSTAIAASAASSSQSASPEVESLPPPISTGAGPPSKKRRVTQTATHLTRRKRAATACQFCRLRKTKCDNVHPVCGFCRHHHATCVYGDEGEDEEGREMAASAAQAQDEGIASSVILERLDEIKHLLQRTRSLSKDQPALVEAEVPQAETHQIGGTQVHQLGENSEPHGYFMEDHDQHREEATRTLYSALRCESMLRWPIFEGIVPEDDARIESFILEFGTDMADNGLNQPSSSSTVNGSGIQEDAFVPLCRKFLTHVHPRNPILESNELIAYAKQATEYGIKWDAPSCLVLLACALASLTTPWIPPQETASMTQIDVSETPLPPILEPQDCGIAEAYYLAASKRIGLLGPSIIDIQCLFLASMYEKCRLRPLRACFYIQQASTRLQAHLLRRGRRPWRGPSGREEPTQPLEQRLFWSCFKAENEILPTLGLRPSGLEDFTYPDSFPAPPSTLSTATVCTISVNETPANPSDYAWSPFSDSQQRLEEERSWLYYLAEISLRRTIKNTMSVLYRKGEAYWLRNEDLLVRQYDEFEKEISQLSVTSAPPSHVIPECPTYTSPRHSHLPPLIQFTEHDYPENELAFYLQGRFQGWRESTLRPLLYCALHGTQGRGQHDQSQQHLTNPRVIHLAQKAVDTCAAMIVKTAQHHRHGGSWFVARRAFSCAVMVLAVVAAGNHPVEPPSSWKSLVRLALRILGRWGREARDLERMRETLQRLFHRVQHKAGHGVACRAQKMSESSISQLLDIRPKEKLPPSTLEKKSSTNIRRDLKGGGEGHPNPKENQWTWLVNIQSNRKPSIYGNQSQPFHLLMSQPYEAFPRERLFGSPVPAECSQEIRDPLNLPQFRQDHDLPKPQPDIVPQMVPEKVPSRVHE</sequence>
<dbReference type="PANTHER" id="PTHR47785">
    <property type="entry name" value="ZN(II)2CYS6 TRANSCRIPTION FACTOR (EUROFUNG)-RELATED-RELATED"/>
    <property type="match status" value="1"/>
</dbReference>
<dbReference type="PROSITE" id="PS00463">
    <property type="entry name" value="ZN2_CY6_FUNGAL_1"/>
    <property type="match status" value="1"/>
</dbReference>
<evidence type="ECO:0000259" key="4">
    <source>
        <dbReference type="PROSITE" id="PS50048"/>
    </source>
</evidence>
<feature type="region of interest" description="Disordered" evidence="3">
    <location>
        <begin position="837"/>
        <end position="871"/>
    </location>
</feature>
<evidence type="ECO:0000256" key="2">
    <source>
        <dbReference type="ARBA" id="ARBA00023242"/>
    </source>
</evidence>
<dbReference type="PANTHER" id="PTHR47785:SF5">
    <property type="entry name" value="ZN(II)2CYS6 TRANSCRIPTION FACTOR (EUROFUNG)"/>
    <property type="match status" value="1"/>
</dbReference>
<evidence type="ECO:0000256" key="1">
    <source>
        <dbReference type="ARBA" id="ARBA00022723"/>
    </source>
</evidence>
<keyword evidence="2" id="KW-0539">Nucleus</keyword>
<feature type="compositionally biased region" description="Low complexity" evidence="3">
    <location>
        <begin position="82"/>
        <end position="109"/>
    </location>
</feature>
<reference evidence="5" key="1">
    <citation type="journal article" date="2021" name="Mol. Plant Microbe Interact.">
        <title>Complete Genome Sequence of the Plant-Pathogenic Fungus Colletotrichum lupini.</title>
        <authorList>
            <person name="Baroncelli R."/>
            <person name="Pensec F."/>
            <person name="Da Lio D."/>
            <person name="Boufleur T."/>
            <person name="Vicente I."/>
            <person name="Sarrocco S."/>
            <person name="Picot A."/>
            <person name="Baraldi E."/>
            <person name="Sukno S."/>
            <person name="Thon M."/>
            <person name="Le Floch G."/>
        </authorList>
    </citation>
    <scope>NUCLEOTIDE SEQUENCE</scope>
    <source>
        <strain evidence="5">IMI 504893</strain>
    </source>
</reference>
<dbReference type="GO" id="GO:0006351">
    <property type="term" value="P:DNA-templated transcription"/>
    <property type="evidence" value="ECO:0007669"/>
    <property type="project" value="InterPro"/>
</dbReference>
<keyword evidence="6" id="KW-1185">Reference proteome</keyword>
<dbReference type="InterPro" id="IPR001138">
    <property type="entry name" value="Zn2Cys6_DnaBD"/>
</dbReference>
<dbReference type="GeneID" id="73343339"/>
<gene>
    <name evidence="5" type="ORF">CLUP02_09350</name>
</gene>
<dbReference type="PROSITE" id="PS50048">
    <property type="entry name" value="ZN2_CY6_FUNGAL_2"/>
    <property type="match status" value="1"/>
</dbReference>
<dbReference type="InterPro" id="IPR007219">
    <property type="entry name" value="XnlR_reg_dom"/>
</dbReference>
<keyword evidence="1" id="KW-0479">Metal-binding</keyword>
<dbReference type="InterPro" id="IPR053181">
    <property type="entry name" value="EcdB-like_regulator"/>
</dbReference>
<accession>A0A9Q8SUM1</accession>
<feature type="region of interest" description="Disordered" evidence="3">
    <location>
        <begin position="926"/>
        <end position="962"/>
    </location>
</feature>
<evidence type="ECO:0000313" key="6">
    <source>
        <dbReference type="Proteomes" id="UP000830671"/>
    </source>
</evidence>